<sequence>MAILRNSVWAVRARVLAAAASLRDSNNFRPKLIKTHPITNQNISKFSKKLCRLEEAEVVEEQTEPEDRVDRIERILEGLVQVVHEVHNNNNHDDAPQQPAMPMPGAGAMPREKIRSWITMEYQEQGRDIAVTYSSGSSSCSLIAEESLKEMSQFRENRKEEDRRKYEQRTKFETTKFRIVKWEFISPAKKDCQSRKQWVQ</sequence>
<gene>
    <name evidence="1" type="ORF">Acr_28g0010450</name>
</gene>
<dbReference type="AlphaFoldDB" id="A0A7J0HB58"/>
<proteinExistence type="predicted"/>
<dbReference type="Proteomes" id="UP000585474">
    <property type="component" value="Unassembled WGS sequence"/>
</dbReference>
<reference evidence="1 2" key="1">
    <citation type="submission" date="2019-07" db="EMBL/GenBank/DDBJ databases">
        <title>De Novo Assembly of kiwifruit Actinidia rufa.</title>
        <authorList>
            <person name="Sugita-Konishi S."/>
            <person name="Sato K."/>
            <person name="Mori E."/>
            <person name="Abe Y."/>
            <person name="Kisaki G."/>
            <person name="Hamano K."/>
            <person name="Suezawa K."/>
            <person name="Otani M."/>
            <person name="Fukuda T."/>
            <person name="Manabe T."/>
            <person name="Gomi K."/>
            <person name="Tabuchi M."/>
            <person name="Akimitsu K."/>
            <person name="Kataoka I."/>
        </authorList>
    </citation>
    <scope>NUCLEOTIDE SEQUENCE [LARGE SCALE GENOMIC DNA]</scope>
    <source>
        <strain evidence="2">cv. Fuchu</strain>
    </source>
</reference>
<comment type="caution">
    <text evidence="1">The sequence shown here is derived from an EMBL/GenBank/DDBJ whole genome shotgun (WGS) entry which is preliminary data.</text>
</comment>
<protein>
    <submittedName>
        <fullName evidence="1">Uncharacterized protein</fullName>
    </submittedName>
</protein>
<evidence type="ECO:0000313" key="1">
    <source>
        <dbReference type="EMBL" id="GFZ20340.1"/>
    </source>
</evidence>
<keyword evidence="2" id="KW-1185">Reference proteome</keyword>
<name>A0A7J0HB58_9ERIC</name>
<accession>A0A7J0HB58</accession>
<evidence type="ECO:0000313" key="2">
    <source>
        <dbReference type="Proteomes" id="UP000585474"/>
    </source>
</evidence>
<dbReference type="EMBL" id="BJWL01000028">
    <property type="protein sequence ID" value="GFZ20340.1"/>
    <property type="molecule type" value="Genomic_DNA"/>
</dbReference>
<organism evidence="1 2">
    <name type="scientific">Actinidia rufa</name>
    <dbReference type="NCBI Taxonomy" id="165716"/>
    <lineage>
        <taxon>Eukaryota</taxon>
        <taxon>Viridiplantae</taxon>
        <taxon>Streptophyta</taxon>
        <taxon>Embryophyta</taxon>
        <taxon>Tracheophyta</taxon>
        <taxon>Spermatophyta</taxon>
        <taxon>Magnoliopsida</taxon>
        <taxon>eudicotyledons</taxon>
        <taxon>Gunneridae</taxon>
        <taxon>Pentapetalae</taxon>
        <taxon>asterids</taxon>
        <taxon>Ericales</taxon>
        <taxon>Actinidiaceae</taxon>
        <taxon>Actinidia</taxon>
    </lineage>
</organism>